<feature type="chain" id="PRO_5026152067" description="Hydrophobin" evidence="1">
    <location>
        <begin position="19"/>
        <end position="90"/>
    </location>
</feature>
<feature type="signal peptide" evidence="1">
    <location>
        <begin position="1"/>
        <end position="18"/>
    </location>
</feature>
<name>A0A6G1KX23_9PEZI</name>
<dbReference type="AlphaFoldDB" id="A0A6G1KX23"/>
<keyword evidence="1" id="KW-0732">Signal</keyword>
<evidence type="ECO:0000313" key="3">
    <source>
        <dbReference type="Proteomes" id="UP000799436"/>
    </source>
</evidence>
<gene>
    <name evidence="2" type="ORF">EJ03DRAFT_331507</name>
</gene>
<dbReference type="Proteomes" id="UP000799436">
    <property type="component" value="Unassembled WGS sequence"/>
</dbReference>
<reference evidence="2" key="1">
    <citation type="journal article" date="2020" name="Stud. Mycol.">
        <title>101 Dothideomycetes genomes: a test case for predicting lifestyles and emergence of pathogens.</title>
        <authorList>
            <person name="Haridas S."/>
            <person name="Albert R."/>
            <person name="Binder M."/>
            <person name="Bloem J."/>
            <person name="Labutti K."/>
            <person name="Salamov A."/>
            <person name="Andreopoulos B."/>
            <person name="Baker S."/>
            <person name="Barry K."/>
            <person name="Bills G."/>
            <person name="Bluhm B."/>
            <person name="Cannon C."/>
            <person name="Castanera R."/>
            <person name="Culley D."/>
            <person name="Daum C."/>
            <person name="Ezra D."/>
            <person name="Gonzalez J."/>
            <person name="Henrissat B."/>
            <person name="Kuo A."/>
            <person name="Liang C."/>
            <person name="Lipzen A."/>
            <person name="Lutzoni F."/>
            <person name="Magnuson J."/>
            <person name="Mondo S."/>
            <person name="Nolan M."/>
            <person name="Ohm R."/>
            <person name="Pangilinan J."/>
            <person name="Park H.-J."/>
            <person name="Ramirez L."/>
            <person name="Alfaro M."/>
            <person name="Sun H."/>
            <person name="Tritt A."/>
            <person name="Yoshinaga Y."/>
            <person name="Zwiers L.-H."/>
            <person name="Turgeon B."/>
            <person name="Goodwin S."/>
            <person name="Spatafora J."/>
            <person name="Crous P."/>
            <person name="Grigoriev I."/>
        </authorList>
    </citation>
    <scope>NUCLEOTIDE SEQUENCE</scope>
    <source>
        <strain evidence="2">CBS 116005</strain>
    </source>
</reference>
<protein>
    <recommendedName>
        <fullName evidence="4">Hydrophobin</fullName>
    </recommendedName>
</protein>
<keyword evidence="3" id="KW-1185">Reference proteome</keyword>
<organism evidence="2 3">
    <name type="scientific">Teratosphaeria nubilosa</name>
    <dbReference type="NCBI Taxonomy" id="161662"/>
    <lineage>
        <taxon>Eukaryota</taxon>
        <taxon>Fungi</taxon>
        <taxon>Dikarya</taxon>
        <taxon>Ascomycota</taxon>
        <taxon>Pezizomycotina</taxon>
        <taxon>Dothideomycetes</taxon>
        <taxon>Dothideomycetidae</taxon>
        <taxon>Mycosphaerellales</taxon>
        <taxon>Teratosphaeriaceae</taxon>
        <taxon>Teratosphaeria</taxon>
    </lineage>
</organism>
<dbReference type="OrthoDB" id="4953885at2759"/>
<accession>A0A6G1KX23</accession>
<evidence type="ECO:0008006" key="4">
    <source>
        <dbReference type="Google" id="ProtNLM"/>
    </source>
</evidence>
<sequence>MRSTTLMLLGVFAPFTFAAKPLPKHWCNTKGTAGDGSCEKAGVHTYCCTDLNTGPFTVYREVTNEYALNPQKGRYCDDGQYTGFVMCAKP</sequence>
<proteinExistence type="predicted"/>
<dbReference type="EMBL" id="ML995908">
    <property type="protein sequence ID" value="KAF2764872.1"/>
    <property type="molecule type" value="Genomic_DNA"/>
</dbReference>
<evidence type="ECO:0000313" key="2">
    <source>
        <dbReference type="EMBL" id="KAF2764872.1"/>
    </source>
</evidence>
<evidence type="ECO:0000256" key="1">
    <source>
        <dbReference type="SAM" id="SignalP"/>
    </source>
</evidence>